<sequence length="272" mass="31408">MINSTNFTDFIASLQITNENLAYFCDFQKCSDNVRKIEIKLNTLNFLLNKQDLKTAIDTLFNENKECFSVLNLLIAVRNKNRNILDMDGNLVSLDSYFENSQKIYDFFIQTGLMEIFTGGKITNLCDYVFGIEVGLDTNARKNRSGTVMEILVSNIFQNNQIKFCEQVKTDNLDINLGVDIKKFDFIIKNKNITYLIETNFYNSAGSKLNEVARAYIELSHKISRQNGFKFIWITDGQGWFEAKNKLQEAYNSVEIYNLSNLNIFINKVKNV</sequence>
<organism evidence="3 4">
    <name type="scientific">Campylobacter hyointestinalis subsp. hyointestinalis</name>
    <dbReference type="NCBI Taxonomy" id="91352"/>
    <lineage>
        <taxon>Bacteria</taxon>
        <taxon>Pseudomonadati</taxon>
        <taxon>Campylobacterota</taxon>
        <taxon>Epsilonproteobacteria</taxon>
        <taxon>Campylobacterales</taxon>
        <taxon>Campylobacteraceae</taxon>
        <taxon>Campylobacter</taxon>
    </lineage>
</organism>
<dbReference type="GO" id="GO:0003677">
    <property type="term" value="F:DNA binding"/>
    <property type="evidence" value="ECO:0007669"/>
    <property type="project" value="UniProtKB-UniRule"/>
</dbReference>
<dbReference type="AlphaFoldDB" id="A0A0S4RS05"/>
<evidence type="ECO:0000259" key="2">
    <source>
        <dbReference type="Pfam" id="PF04556"/>
    </source>
</evidence>
<evidence type="ECO:0000313" key="3">
    <source>
        <dbReference type="EMBL" id="CUU76473.1"/>
    </source>
</evidence>
<comment type="catalytic activity">
    <reaction evidence="1">
        <text>Endonucleolytic cleavage of DNA to give specific double-stranded fragments with terminal 5'-phosphates.</text>
        <dbReference type="EC" id="3.1.21.4"/>
    </reaction>
</comment>
<keyword evidence="4" id="KW-1185">Reference proteome</keyword>
<protein>
    <recommendedName>
        <fullName evidence="1">Type-2 restriction enzyme</fullName>
        <ecNumber evidence="1">3.1.21.4</ecNumber>
    </recommendedName>
</protein>
<dbReference type="InterPro" id="IPR007637">
    <property type="entry name" value="Restrct_endonuc_II_DpnII-like"/>
</dbReference>
<gene>
    <name evidence="3" type="primary">mboIR</name>
    <name evidence="3" type="ORF">ERS686654_00763</name>
</gene>
<dbReference type="GO" id="GO:0009036">
    <property type="term" value="F:type II site-specific deoxyribonuclease activity"/>
    <property type="evidence" value="ECO:0007669"/>
    <property type="project" value="UniProtKB-UniRule"/>
</dbReference>
<keyword evidence="1" id="KW-0680">Restriction system</keyword>
<dbReference type="InterPro" id="IPR011335">
    <property type="entry name" value="Restrct_endonuc-II-like"/>
</dbReference>
<dbReference type="GO" id="GO:0009307">
    <property type="term" value="P:DNA restriction-modification system"/>
    <property type="evidence" value="ECO:0007669"/>
    <property type="project" value="UniProtKB-UniRule"/>
</dbReference>
<comment type="similarity">
    <text evidence="1">Belongs to the DpnII type II restriction endonuclease family.</text>
</comment>
<accession>A0A0S4RS05</accession>
<dbReference type="InterPro" id="IPR021191">
    <property type="entry name" value="Restrct_endonuc_II_DpnII"/>
</dbReference>
<dbReference type="Pfam" id="PF04556">
    <property type="entry name" value="DpnII"/>
    <property type="match status" value="1"/>
</dbReference>
<reference evidence="3 4" key="1">
    <citation type="submission" date="2015-11" db="EMBL/GenBank/DDBJ databases">
        <authorList>
            <consortium name="Pathogen Informatics"/>
        </authorList>
    </citation>
    <scope>NUCLEOTIDE SEQUENCE [LARGE SCALE GENOMIC DNA]</scope>
    <source>
        <strain evidence="3 4">006A-0059</strain>
    </source>
</reference>
<name>A0A0S4RS05_CAMHY</name>
<comment type="caution">
    <text evidence="3">The sequence shown here is derived from an EMBL/GenBank/DDBJ whole genome shotgun (WGS) entry which is preliminary data.</text>
</comment>
<proteinExistence type="inferred from homology"/>
<keyword evidence="1" id="KW-0540">Nuclease</keyword>
<dbReference type="EMBL" id="FAVB01000002">
    <property type="protein sequence ID" value="CUU76473.1"/>
    <property type="molecule type" value="Genomic_DNA"/>
</dbReference>
<evidence type="ECO:0000313" key="4">
    <source>
        <dbReference type="Proteomes" id="UP000052237"/>
    </source>
</evidence>
<dbReference type="PIRSF" id="PIRSF016080">
    <property type="entry name" value="Restrict_endonuc_II_DpmII"/>
    <property type="match status" value="1"/>
</dbReference>
<dbReference type="RefSeq" id="WP_059426231.1">
    <property type="nucleotide sequence ID" value="NZ_FAVB01000002.1"/>
</dbReference>
<dbReference type="Proteomes" id="UP000052237">
    <property type="component" value="Unassembled WGS sequence"/>
</dbReference>
<keyword evidence="1 3" id="KW-0378">Hydrolase</keyword>
<dbReference type="EC" id="3.1.21.4" evidence="1"/>
<dbReference type="SUPFAM" id="SSF52980">
    <property type="entry name" value="Restriction endonuclease-like"/>
    <property type="match status" value="1"/>
</dbReference>
<evidence type="ECO:0000256" key="1">
    <source>
        <dbReference type="PIRNR" id="PIRNR016080"/>
    </source>
</evidence>
<comment type="function">
    <text evidence="1">A P subtype restriction enzyme that recognizes the double-stranded unmethylated sequence 5'-GATC-3'.</text>
</comment>
<keyword evidence="1 3" id="KW-0255">Endonuclease</keyword>
<feature type="domain" description="Restriction endonuclease type II DpnII-like" evidence="2">
    <location>
        <begin position="6"/>
        <end position="264"/>
    </location>
</feature>